<evidence type="ECO:0000313" key="1">
    <source>
        <dbReference type="EMBL" id="CEP08677.1"/>
    </source>
</evidence>
<proteinExistence type="predicted"/>
<dbReference type="Proteomes" id="UP000054107">
    <property type="component" value="Unassembled WGS sequence"/>
</dbReference>
<organism evidence="1 2">
    <name type="scientific">Parasitella parasitica</name>
    <dbReference type="NCBI Taxonomy" id="35722"/>
    <lineage>
        <taxon>Eukaryota</taxon>
        <taxon>Fungi</taxon>
        <taxon>Fungi incertae sedis</taxon>
        <taxon>Mucoromycota</taxon>
        <taxon>Mucoromycotina</taxon>
        <taxon>Mucoromycetes</taxon>
        <taxon>Mucorales</taxon>
        <taxon>Mucorineae</taxon>
        <taxon>Mucoraceae</taxon>
        <taxon>Parasitella</taxon>
    </lineage>
</organism>
<protein>
    <submittedName>
        <fullName evidence="1">Uncharacterized protein</fullName>
    </submittedName>
</protein>
<dbReference type="AlphaFoldDB" id="A0A0B7MU67"/>
<sequence>MSRCIGKFVEKNTDILNRISDKLEDSDRCEVTTTACLIAACRQYFSDFENMWSQKKYYEDLRVVLVLLLRSHLAKRRFSRNRNRVYKAKKSTTDKTCRPVSESRHMSLLKSLFLDVITSPPDSITTEQEESMSEDGDAEDDEDFLVSKNLYHYEEEEQRDLTAREINAIVAVSKMLCIYSVIVGQINPNYLKAELYKDKQDSIPPTAILLCTDVVNILQ</sequence>
<keyword evidence="2" id="KW-1185">Reference proteome</keyword>
<reference evidence="1 2" key="1">
    <citation type="submission" date="2014-09" db="EMBL/GenBank/DDBJ databases">
        <authorList>
            <person name="Ellenberger Sabrina"/>
        </authorList>
    </citation>
    <scope>NUCLEOTIDE SEQUENCE [LARGE SCALE GENOMIC DNA]</scope>
    <source>
        <strain evidence="1 2">CBS 412.66</strain>
    </source>
</reference>
<dbReference type="OrthoDB" id="10627174at2759"/>
<name>A0A0B7MU67_9FUNG</name>
<dbReference type="EMBL" id="LN719927">
    <property type="protein sequence ID" value="CEP08677.1"/>
    <property type="molecule type" value="Genomic_DNA"/>
</dbReference>
<accession>A0A0B7MU67</accession>
<gene>
    <name evidence="1" type="primary">PARPA_02022.1 scaffold 2311</name>
</gene>
<evidence type="ECO:0000313" key="2">
    <source>
        <dbReference type="Proteomes" id="UP000054107"/>
    </source>
</evidence>